<comment type="caution">
    <text evidence="1">The sequence shown here is derived from an EMBL/GenBank/DDBJ whole genome shotgun (WGS) entry which is preliminary data.</text>
</comment>
<keyword evidence="2" id="KW-1185">Reference proteome</keyword>
<organism evidence="1 2">
    <name type="scientific">Caerostris extrusa</name>
    <name type="common">Bark spider</name>
    <name type="synonym">Caerostris bankana</name>
    <dbReference type="NCBI Taxonomy" id="172846"/>
    <lineage>
        <taxon>Eukaryota</taxon>
        <taxon>Metazoa</taxon>
        <taxon>Ecdysozoa</taxon>
        <taxon>Arthropoda</taxon>
        <taxon>Chelicerata</taxon>
        <taxon>Arachnida</taxon>
        <taxon>Araneae</taxon>
        <taxon>Araneomorphae</taxon>
        <taxon>Entelegynae</taxon>
        <taxon>Araneoidea</taxon>
        <taxon>Araneidae</taxon>
        <taxon>Caerostris</taxon>
    </lineage>
</organism>
<dbReference type="Proteomes" id="UP001054945">
    <property type="component" value="Unassembled WGS sequence"/>
</dbReference>
<dbReference type="AlphaFoldDB" id="A0AAV4WVJ9"/>
<gene>
    <name evidence="1" type="ORF">CEXT_212551</name>
</gene>
<name>A0AAV4WVJ9_CAEEX</name>
<sequence length="107" mass="12277">MNDVLGCVQTSKNVKELQHQPIAKEEERHCLSGLEISLNRKKYDFVKITETKTFEVSWSPAEDYFSFKVRVGLADFYTKRSILLTIQKLYIAKIFDSLGLLGSVNES</sequence>
<protein>
    <submittedName>
        <fullName evidence="1">Uncharacterized protein</fullName>
    </submittedName>
</protein>
<evidence type="ECO:0000313" key="1">
    <source>
        <dbReference type="EMBL" id="GIY86318.1"/>
    </source>
</evidence>
<evidence type="ECO:0000313" key="2">
    <source>
        <dbReference type="Proteomes" id="UP001054945"/>
    </source>
</evidence>
<accession>A0AAV4WVJ9</accession>
<reference evidence="1 2" key="1">
    <citation type="submission" date="2021-06" db="EMBL/GenBank/DDBJ databases">
        <title>Caerostris extrusa draft genome.</title>
        <authorList>
            <person name="Kono N."/>
            <person name="Arakawa K."/>
        </authorList>
    </citation>
    <scope>NUCLEOTIDE SEQUENCE [LARGE SCALE GENOMIC DNA]</scope>
</reference>
<dbReference type="EMBL" id="BPLR01016779">
    <property type="protein sequence ID" value="GIY86318.1"/>
    <property type="molecule type" value="Genomic_DNA"/>
</dbReference>
<proteinExistence type="predicted"/>